<dbReference type="PANTHER" id="PTHR10642">
    <property type="entry name" value="RIBONUCLEASE H1"/>
    <property type="match status" value="1"/>
</dbReference>
<protein>
    <recommendedName>
        <fullName evidence="3">ribonuclease H</fullName>
        <ecNumber evidence="3">3.1.26.4</ecNumber>
    </recommendedName>
</protein>
<dbReference type="CDD" id="cd09277">
    <property type="entry name" value="RNase_HI_bacteria_like"/>
    <property type="match status" value="1"/>
</dbReference>
<dbReference type="Pfam" id="PF01693">
    <property type="entry name" value="Cauli_VI"/>
    <property type="match status" value="1"/>
</dbReference>
<evidence type="ECO:0000256" key="6">
    <source>
        <dbReference type="ARBA" id="ARBA00022759"/>
    </source>
</evidence>
<comment type="catalytic activity">
    <reaction evidence="1">
        <text>Endonucleolytic cleavage to 5'-phosphomonoester.</text>
        <dbReference type="EC" id="3.1.26.4"/>
    </reaction>
</comment>
<dbReference type="InterPro" id="IPR037056">
    <property type="entry name" value="RNase_H1_N_sf"/>
</dbReference>
<dbReference type="EMBL" id="JAGGJZ010000001">
    <property type="protein sequence ID" value="MBP1889047.1"/>
    <property type="molecule type" value="Genomic_DNA"/>
</dbReference>
<dbReference type="InterPro" id="IPR009027">
    <property type="entry name" value="Ribosomal_bL9/RNase_H1_N"/>
</dbReference>
<dbReference type="Gene3D" id="3.30.420.10">
    <property type="entry name" value="Ribonuclease H-like superfamily/Ribonuclease H"/>
    <property type="match status" value="1"/>
</dbReference>
<evidence type="ECO:0000259" key="8">
    <source>
        <dbReference type="PROSITE" id="PS50879"/>
    </source>
</evidence>
<keyword evidence="5" id="KW-0479">Metal-binding</keyword>
<dbReference type="Proteomes" id="UP000783390">
    <property type="component" value="Unassembled WGS sequence"/>
</dbReference>
<evidence type="ECO:0000256" key="3">
    <source>
        <dbReference type="ARBA" id="ARBA00012180"/>
    </source>
</evidence>
<comment type="caution">
    <text evidence="9">The sequence shown here is derived from an EMBL/GenBank/DDBJ whole genome shotgun (WGS) entry which is preliminary data.</text>
</comment>
<evidence type="ECO:0000256" key="4">
    <source>
        <dbReference type="ARBA" id="ARBA00022722"/>
    </source>
</evidence>
<keyword evidence="10" id="KW-1185">Reference proteome</keyword>
<dbReference type="PANTHER" id="PTHR10642:SF26">
    <property type="entry name" value="RIBONUCLEASE H1"/>
    <property type="match status" value="1"/>
</dbReference>
<evidence type="ECO:0000256" key="2">
    <source>
        <dbReference type="ARBA" id="ARBA00005300"/>
    </source>
</evidence>
<dbReference type="InterPro" id="IPR011320">
    <property type="entry name" value="RNase_H1_N"/>
</dbReference>
<dbReference type="Pfam" id="PF00075">
    <property type="entry name" value="RNase_H"/>
    <property type="match status" value="1"/>
</dbReference>
<evidence type="ECO:0000256" key="5">
    <source>
        <dbReference type="ARBA" id="ARBA00022723"/>
    </source>
</evidence>
<evidence type="ECO:0000313" key="10">
    <source>
        <dbReference type="Proteomes" id="UP000783390"/>
    </source>
</evidence>
<comment type="similarity">
    <text evidence="2">Belongs to the RNase H family.</text>
</comment>
<dbReference type="PROSITE" id="PS50879">
    <property type="entry name" value="RNASE_H_1"/>
    <property type="match status" value="1"/>
</dbReference>
<dbReference type="SUPFAM" id="SSF53098">
    <property type="entry name" value="Ribonuclease H-like"/>
    <property type="match status" value="1"/>
</dbReference>
<name>A0ABS4EYH9_9CLOT</name>
<dbReference type="InterPro" id="IPR036397">
    <property type="entry name" value="RNaseH_sf"/>
</dbReference>
<evidence type="ECO:0000256" key="7">
    <source>
        <dbReference type="ARBA" id="ARBA00022801"/>
    </source>
</evidence>
<dbReference type="InterPro" id="IPR050092">
    <property type="entry name" value="RNase_H"/>
</dbReference>
<organism evidence="9 10">
    <name type="scientific">Clostridium moniliforme</name>
    <dbReference type="NCBI Taxonomy" id="39489"/>
    <lineage>
        <taxon>Bacteria</taxon>
        <taxon>Bacillati</taxon>
        <taxon>Bacillota</taxon>
        <taxon>Clostridia</taxon>
        <taxon>Eubacteriales</taxon>
        <taxon>Clostridiaceae</taxon>
        <taxon>Clostridium</taxon>
    </lineage>
</organism>
<dbReference type="SUPFAM" id="SSF55658">
    <property type="entry name" value="L9 N-domain-like"/>
    <property type="match status" value="1"/>
</dbReference>
<dbReference type="InterPro" id="IPR012337">
    <property type="entry name" value="RNaseH-like_sf"/>
</dbReference>
<gene>
    <name evidence="9" type="ORF">J2Z53_000626</name>
</gene>
<sequence length="219" mass="24699">MAKFYSVFKGKSGVPKILNSWEECKKEVIGCKGAIYKSFKTMEKAKEFILLNLDNKEQNNNSSNISTKLNEKTSESFLADEGLTVYVDGSFSLEKKNFSYGLVAIDNGKVIYEDKGIGFDEKAVPLRNVSGEVLGAMKAVEYAIEKGYEKVTIVFDYQGIESWALGTWKRNNEITSNYNKFMQEKMKEIKISFKKVKGHSGDKFNDRVDSLAKEALGIK</sequence>
<proteinExistence type="inferred from homology"/>
<dbReference type="Gene3D" id="3.40.970.10">
    <property type="entry name" value="Ribonuclease H1, N-terminal domain"/>
    <property type="match status" value="1"/>
</dbReference>
<dbReference type="InterPro" id="IPR002156">
    <property type="entry name" value="RNaseH_domain"/>
</dbReference>
<keyword evidence="7 9" id="KW-0378">Hydrolase</keyword>
<dbReference type="GO" id="GO:0004523">
    <property type="term" value="F:RNA-DNA hybrid ribonuclease activity"/>
    <property type="evidence" value="ECO:0007669"/>
    <property type="project" value="UniProtKB-EC"/>
</dbReference>
<keyword evidence="6" id="KW-0255">Endonuclease</keyword>
<accession>A0ABS4EYH9</accession>
<evidence type="ECO:0000313" key="9">
    <source>
        <dbReference type="EMBL" id="MBP1889047.1"/>
    </source>
</evidence>
<feature type="domain" description="RNase H type-1" evidence="8">
    <location>
        <begin position="79"/>
        <end position="217"/>
    </location>
</feature>
<evidence type="ECO:0000256" key="1">
    <source>
        <dbReference type="ARBA" id="ARBA00000077"/>
    </source>
</evidence>
<dbReference type="RefSeq" id="WP_209795756.1">
    <property type="nucleotide sequence ID" value="NZ_JAGGJZ010000001.1"/>
</dbReference>
<reference evidence="9 10" key="1">
    <citation type="submission" date="2021-03" db="EMBL/GenBank/DDBJ databases">
        <title>Genomic Encyclopedia of Type Strains, Phase IV (KMG-IV): sequencing the most valuable type-strain genomes for metagenomic binning, comparative biology and taxonomic classification.</title>
        <authorList>
            <person name="Goeker M."/>
        </authorList>
    </citation>
    <scope>NUCLEOTIDE SEQUENCE [LARGE SCALE GENOMIC DNA]</scope>
    <source>
        <strain evidence="9 10">DSM 3984</strain>
    </source>
</reference>
<dbReference type="EC" id="3.1.26.4" evidence="3"/>
<keyword evidence="4" id="KW-0540">Nuclease</keyword>